<dbReference type="eggNOG" id="ENOG5032SGS">
    <property type="taxonomic scope" value="Bacteria"/>
</dbReference>
<reference evidence="1" key="1">
    <citation type="submission" date="2014-05" db="EMBL/GenBank/DDBJ databases">
        <title>Genome sequence of Mycobacterium aromaticivorans strain JS19b1T (= DSM 45407T).</title>
        <authorList>
            <person name="Kwak Y."/>
            <person name="Park G.-S."/>
            <person name="Li Q.X."/>
            <person name="Lee S.-E."/>
            <person name="Shin J.-H."/>
        </authorList>
    </citation>
    <scope>NUCLEOTIDE SEQUENCE [LARGE SCALE GENOMIC DNA]</scope>
    <source>
        <strain evidence="1">JS19b1</strain>
    </source>
</reference>
<gene>
    <name evidence="1" type="ORF">Y900_030340</name>
</gene>
<name>A0A064CDV0_9MYCO</name>
<evidence type="ECO:0000313" key="1">
    <source>
        <dbReference type="EMBL" id="KDE96932.1"/>
    </source>
</evidence>
<organism evidence="1 2">
    <name type="scientific">Mycolicibacterium aromaticivorans JS19b1 = JCM 16368</name>
    <dbReference type="NCBI Taxonomy" id="1440774"/>
    <lineage>
        <taxon>Bacteria</taxon>
        <taxon>Bacillati</taxon>
        <taxon>Actinomycetota</taxon>
        <taxon>Actinomycetes</taxon>
        <taxon>Mycobacteriales</taxon>
        <taxon>Mycobacteriaceae</taxon>
        <taxon>Mycolicibacterium</taxon>
    </lineage>
</organism>
<keyword evidence="2" id="KW-1185">Reference proteome</keyword>
<dbReference type="Proteomes" id="UP000022835">
    <property type="component" value="Unassembled WGS sequence"/>
</dbReference>
<dbReference type="RefSeq" id="WP_036349407.1">
    <property type="nucleotide sequence ID" value="NZ_JALN02000003.1"/>
</dbReference>
<dbReference type="AlphaFoldDB" id="A0A064CDV0"/>
<proteinExistence type="predicted"/>
<dbReference type="OrthoDB" id="5288829at2"/>
<sequence>MARKKPTPTTLFDDRDREDYGHKKWAESQYGFLNRRAGPEWDNVRREAERWYAEFDDPSRDLLRRFRRKEDEQHLPAWWELYVHQLFVRLGYEVAVHPQLPRREERPDFLVTRGTESLYVEATTVFNGDYNMNPHGQAWVQDFIDSAQNPDFMVDIEFPRVAPTGWPRRREIVDPLEQWLARLDWAEARADWESNGIGYMSSPRWRWNHECGDWTIAYLATPVQAESRRKGRRLIAIPATSAANFSHDIQRIRTKLNEKGGNKYSSLDGPLEKPVVVAMQLWNQVDEDDLVNVLFGSAHVEWFMDNTTGSVVPESIRSVRVPDGYWRPDFDPRGTRISGVLFGNTLSSYRVASKLPELWLNPWASVLLPNLDPFRTRYVDDENRLATREATDTAPTVFNLPRQWPNATI</sequence>
<comment type="caution">
    <text evidence="1">The sequence shown here is derived from an EMBL/GenBank/DDBJ whole genome shotgun (WGS) entry which is preliminary data.</text>
</comment>
<evidence type="ECO:0000313" key="2">
    <source>
        <dbReference type="Proteomes" id="UP000022835"/>
    </source>
</evidence>
<protein>
    <submittedName>
        <fullName evidence="1">Uncharacterized protein</fullName>
    </submittedName>
</protein>
<accession>A0A064CDV0</accession>
<dbReference type="EMBL" id="JALN02000003">
    <property type="protein sequence ID" value="KDE96932.1"/>
    <property type="molecule type" value="Genomic_DNA"/>
</dbReference>